<evidence type="ECO:0000313" key="2">
    <source>
        <dbReference type="Proteomes" id="UP000292627"/>
    </source>
</evidence>
<dbReference type="RefSeq" id="WP_130550514.1">
    <property type="nucleotide sequence ID" value="NZ_SHMC01000002.1"/>
</dbReference>
<dbReference type="Proteomes" id="UP000292627">
    <property type="component" value="Unassembled WGS sequence"/>
</dbReference>
<proteinExistence type="predicted"/>
<dbReference type="EMBL" id="SHMC01000002">
    <property type="protein sequence ID" value="TAA26640.1"/>
    <property type="molecule type" value="Genomic_DNA"/>
</dbReference>
<organism evidence="1 2">
    <name type="scientific">Pseudoxanthomonas winnipegensis</name>
    <dbReference type="NCBI Taxonomy" id="2480810"/>
    <lineage>
        <taxon>Bacteria</taxon>
        <taxon>Pseudomonadati</taxon>
        <taxon>Pseudomonadota</taxon>
        <taxon>Gammaproteobacteria</taxon>
        <taxon>Lysobacterales</taxon>
        <taxon>Lysobacteraceae</taxon>
        <taxon>Pseudoxanthomonas</taxon>
    </lineage>
</organism>
<gene>
    <name evidence="1" type="ORF">EA660_05305</name>
</gene>
<dbReference type="AlphaFoldDB" id="A0A4Q8LDI1"/>
<comment type="caution">
    <text evidence="1">The sequence shown here is derived from an EMBL/GenBank/DDBJ whole genome shotgun (WGS) entry which is preliminary data.</text>
</comment>
<reference evidence="1 2" key="1">
    <citation type="submission" date="2019-02" db="EMBL/GenBank/DDBJ databases">
        <title>WGS of Pseudoxanthomonas species novum from clinical isolates.</title>
        <authorList>
            <person name="Bernier A.-M."/>
            <person name="Bernard K."/>
            <person name="Vachon A."/>
        </authorList>
    </citation>
    <scope>NUCLEOTIDE SEQUENCE [LARGE SCALE GENOMIC DNA]</scope>
    <source>
        <strain evidence="1 2">NML171200</strain>
    </source>
</reference>
<accession>A0A4Q8LDI1</accession>
<sequence>MFEFVTVKDGARIFYKDWGVGMPARRTADVHARRSVQRRPAGLGQALTRPGWPEAVLQVDRH</sequence>
<protein>
    <submittedName>
        <fullName evidence="1">Uncharacterized protein</fullName>
    </submittedName>
</protein>
<name>A0A4Q8LDI1_9GAMM</name>
<evidence type="ECO:0000313" key="1">
    <source>
        <dbReference type="EMBL" id="TAA26640.1"/>
    </source>
</evidence>